<evidence type="ECO:0000313" key="1">
    <source>
        <dbReference type="EMBL" id="KAK4017287.1"/>
    </source>
</evidence>
<reference evidence="1 2" key="1">
    <citation type="journal article" date="2023" name="Nucleic Acids Res.">
        <title>The hologenome of Daphnia magna reveals possible DNA methylation and microbiome-mediated evolution of the host genome.</title>
        <authorList>
            <person name="Chaturvedi A."/>
            <person name="Li X."/>
            <person name="Dhandapani V."/>
            <person name="Marshall H."/>
            <person name="Kissane S."/>
            <person name="Cuenca-Cambronero M."/>
            <person name="Asole G."/>
            <person name="Calvet F."/>
            <person name="Ruiz-Romero M."/>
            <person name="Marangio P."/>
            <person name="Guigo R."/>
            <person name="Rago D."/>
            <person name="Mirbahai L."/>
            <person name="Eastwood N."/>
            <person name="Colbourne J.K."/>
            <person name="Zhou J."/>
            <person name="Mallon E."/>
            <person name="Orsini L."/>
        </authorList>
    </citation>
    <scope>NUCLEOTIDE SEQUENCE [LARGE SCALE GENOMIC DNA]</scope>
    <source>
        <strain evidence="1">LRV0_1</strain>
    </source>
</reference>
<proteinExistence type="predicted"/>
<evidence type="ECO:0000313" key="2">
    <source>
        <dbReference type="Proteomes" id="UP001234178"/>
    </source>
</evidence>
<name>A0ABQ9ZWL4_9CRUS</name>
<accession>A0ABQ9ZWL4</accession>
<protein>
    <submittedName>
        <fullName evidence="1">Uncharacterized protein</fullName>
    </submittedName>
</protein>
<dbReference type="EMBL" id="JAOYFB010000005">
    <property type="protein sequence ID" value="KAK4017287.1"/>
    <property type="molecule type" value="Genomic_DNA"/>
</dbReference>
<sequence length="464" mass="52428">MASPAENETDQVSYLASSAGRAELEHYEGRNWSLLKITGTVGFFENHKKLYYDMCDFLNERLYDIWPADNLKDRSFIAKLNLIYWILLLEYHLAGRTNGKTLLTNTPPLKCNEEQSQISNSVNLSNLDANVTPSSSLLSEENVIVPVKSFPAMDSNNTYYLHLLQNFEPIYIDGGDNVDASISGGERSPLPSPVSVTEQFGKKRCSYSAAVRICPLSTPSEASMQSPLVHPEKLYKYSNDGEYLSNLAVVRSKNNTDPQPTRTGTKKRLLSTVEWHKQLRNKIRGPLRRQWVDQQHPVDIVCLEKGEDDNVVEDSDALLRLGRGGVGKVRFMLTKALTAEETNEIFMREFVPLRKMAGNRAISYYFATRIGNTRHTQRKLDGAAPGLELIALSKRNKVFFLVPMYDLELMAYSEEARALEQHEECGICHEQIPISEIISYVATHRNTSSQVKTIYGSNNESDEE</sequence>
<dbReference type="Proteomes" id="UP001234178">
    <property type="component" value="Unassembled WGS sequence"/>
</dbReference>
<keyword evidence="2" id="KW-1185">Reference proteome</keyword>
<gene>
    <name evidence="1" type="ORF">OUZ56_032234</name>
</gene>
<organism evidence="1 2">
    <name type="scientific">Daphnia magna</name>
    <dbReference type="NCBI Taxonomy" id="35525"/>
    <lineage>
        <taxon>Eukaryota</taxon>
        <taxon>Metazoa</taxon>
        <taxon>Ecdysozoa</taxon>
        <taxon>Arthropoda</taxon>
        <taxon>Crustacea</taxon>
        <taxon>Branchiopoda</taxon>
        <taxon>Diplostraca</taxon>
        <taxon>Cladocera</taxon>
        <taxon>Anomopoda</taxon>
        <taxon>Daphniidae</taxon>
        <taxon>Daphnia</taxon>
    </lineage>
</organism>
<comment type="caution">
    <text evidence="1">The sequence shown here is derived from an EMBL/GenBank/DDBJ whole genome shotgun (WGS) entry which is preliminary data.</text>
</comment>